<dbReference type="InterPro" id="IPR013325">
    <property type="entry name" value="RNA_pol_sigma_r2"/>
</dbReference>
<protein>
    <submittedName>
        <fullName evidence="1">Uncharacterized protein</fullName>
    </submittedName>
</protein>
<organism evidence="1 2">
    <name type="scientific">Dawidia cretensis</name>
    <dbReference type="NCBI Taxonomy" id="2782350"/>
    <lineage>
        <taxon>Bacteria</taxon>
        <taxon>Pseudomonadati</taxon>
        <taxon>Bacteroidota</taxon>
        <taxon>Cytophagia</taxon>
        <taxon>Cytophagales</taxon>
        <taxon>Chryseotaleaceae</taxon>
        <taxon>Dawidia</taxon>
    </lineage>
</organism>
<dbReference type="EMBL" id="JAHESE010000064">
    <property type="protein sequence ID" value="MBT1712388.1"/>
    <property type="molecule type" value="Genomic_DNA"/>
</dbReference>
<dbReference type="RefSeq" id="WP_254087954.1">
    <property type="nucleotide sequence ID" value="NZ_JAHESE010000064.1"/>
</dbReference>
<evidence type="ECO:0000313" key="2">
    <source>
        <dbReference type="Proteomes" id="UP001319080"/>
    </source>
</evidence>
<sequence>MRIESKPQHQMLICELSHGNQEAFRFYYAKYWETVYLFIYGKCKSHRVAEDGSQQVFECVWRRRATITTIYDLQRIIALGCTSVVLKALKEGPPKNTGVSQRAESRTGGSQIYYSAKLKENLLNVKLMAVGLNKLDQKSTAQFKAELDFMETILKETKGLAG</sequence>
<dbReference type="GO" id="GO:0006352">
    <property type="term" value="P:DNA-templated transcription initiation"/>
    <property type="evidence" value="ECO:0007669"/>
    <property type="project" value="InterPro"/>
</dbReference>
<dbReference type="Proteomes" id="UP001319080">
    <property type="component" value="Unassembled WGS sequence"/>
</dbReference>
<dbReference type="GO" id="GO:0003700">
    <property type="term" value="F:DNA-binding transcription factor activity"/>
    <property type="evidence" value="ECO:0007669"/>
    <property type="project" value="InterPro"/>
</dbReference>
<reference evidence="1 2" key="1">
    <citation type="submission" date="2021-05" db="EMBL/GenBank/DDBJ databases">
        <title>A Polyphasic approach of four new species of the genus Ohtaekwangia: Ohtaekwangia histidinii sp. nov., Ohtaekwangia cretensis sp. nov., Ohtaekwangia indiensis sp. nov., Ohtaekwangia reichenbachii sp. nov. from diverse environment.</title>
        <authorList>
            <person name="Octaviana S."/>
        </authorList>
    </citation>
    <scope>NUCLEOTIDE SEQUENCE [LARGE SCALE GENOMIC DNA]</scope>
    <source>
        <strain evidence="1 2">PWU5</strain>
    </source>
</reference>
<dbReference type="Gene3D" id="1.10.1740.10">
    <property type="match status" value="1"/>
</dbReference>
<name>A0AAP2E3H4_9BACT</name>
<evidence type="ECO:0000313" key="1">
    <source>
        <dbReference type="EMBL" id="MBT1712388.1"/>
    </source>
</evidence>
<proteinExistence type="predicted"/>
<accession>A0AAP2E3H4</accession>
<keyword evidence="2" id="KW-1185">Reference proteome</keyword>
<dbReference type="SUPFAM" id="SSF88946">
    <property type="entry name" value="Sigma2 domain of RNA polymerase sigma factors"/>
    <property type="match status" value="1"/>
</dbReference>
<dbReference type="AlphaFoldDB" id="A0AAP2E3H4"/>
<gene>
    <name evidence="1" type="ORF">KK062_29370</name>
</gene>
<comment type="caution">
    <text evidence="1">The sequence shown here is derived from an EMBL/GenBank/DDBJ whole genome shotgun (WGS) entry which is preliminary data.</text>
</comment>